<feature type="transmembrane region" description="Helical" evidence="2">
    <location>
        <begin position="33"/>
        <end position="53"/>
    </location>
</feature>
<dbReference type="Pfam" id="PF13462">
    <property type="entry name" value="Thioredoxin_4"/>
    <property type="match status" value="1"/>
</dbReference>
<reference evidence="4 5" key="1">
    <citation type="submission" date="2024-03" db="EMBL/GenBank/DDBJ databases">
        <title>Draft genome sequence of Pseudonocardia sp. DW16-2.</title>
        <authorList>
            <person name="Duangmal K."/>
        </authorList>
    </citation>
    <scope>NUCLEOTIDE SEQUENCE [LARGE SCALE GENOMIC DNA]</scope>
    <source>
        <strain evidence="4 5">DW16-2</strain>
    </source>
</reference>
<evidence type="ECO:0000259" key="3">
    <source>
        <dbReference type="Pfam" id="PF13462"/>
    </source>
</evidence>
<keyword evidence="5" id="KW-1185">Reference proteome</keyword>
<evidence type="ECO:0000256" key="1">
    <source>
        <dbReference type="SAM" id="MobiDB-lite"/>
    </source>
</evidence>
<dbReference type="SUPFAM" id="SSF52833">
    <property type="entry name" value="Thioredoxin-like"/>
    <property type="match status" value="1"/>
</dbReference>
<dbReference type="RefSeq" id="WP_340286935.1">
    <property type="nucleotide sequence ID" value="NZ_JBBJUP010000004.1"/>
</dbReference>
<dbReference type="EMBL" id="JBBJUP010000004">
    <property type="protein sequence ID" value="MEJ8278536.1"/>
    <property type="molecule type" value="Genomic_DNA"/>
</dbReference>
<dbReference type="InterPro" id="IPR012336">
    <property type="entry name" value="Thioredoxin-like_fold"/>
</dbReference>
<organism evidence="4 5">
    <name type="scientific">Pseudonocardia spirodelae</name>
    <dbReference type="NCBI Taxonomy" id="3133431"/>
    <lineage>
        <taxon>Bacteria</taxon>
        <taxon>Bacillati</taxon>
        <taxon>Actinomycetota</taxon>
        <taxon>Actinomycetes</taxon>
        <taxon>Pseudonocardiales</taxon>
        <taxon>Pseudonocardiaceae</taxon>
        <taxon>Pseudonocardia</taxon>
    </lineage>
</organism>
<evidence type="ECO:0000313" key="4">
    <source>
        <dbReference type="EMBL" id="MEJ8278536.1"/>
    </source>
</evidence>
<sequence length="245" mass="25764">MGQRERERREAAQARLQAAGITPPRTSGGTGRILAIGAVVLVLALATGVYVLWENYRSETAATYAVARDGVVVRAGDQAAPVTVDVYEDYLCPTCKQFENYYASDLTAAVNAKKAKVDYHHIVILDERSTPPGYSTRAANAALCAADAGIFPEYHARLYADQPAEGSAGKSVQELIALGTELKATGDFAGCVTRQANSQAIADATKAAVADPAVSPGGRFGTPTVLVNGVKMDLSNGDWLSRVTG</sequence>
<feature type="region of interest" description="Disordered" evidence="1">
    <location>
        <begin position="1"/>
        <end position="23"/>
    </location>
</feature>
<accession>A0ABU8T3K8</accession>
<feature type="domain" description="Thioredoxin-like fold" evidence="3">
    <location>
        <begin position="74"/>
        <end position="233"/>
    </location>
</feature>
<dbReference type="Gene3D" id="3.40.30.10">
    <property type="entry name" value="Glutaredoxin"/>
    <property type="match status" value="1"/>
</dbReference>
<dbReference type="Proteomes" id="UP001364211">
    <property type="component" value="Unassembled WGS sequence"/>
</dbReference>
<evidence type="ECO:0000256" key="2">
    <source>
        <dbReference type="SAM" id="Phobius"/>
    </source>
</evidence>
<keyword evidence="2" id="KW-1133">Transmembrane helix</keyword>
<protein>
    <submittedName>
        <fullName evidence="4">Thioredoxin domain-containing protein</fullName>
    </submittedName>
</protein>
<gene>
    <name evidence="4" type="ORF">WJX68_06300</name>
</gene>
<comment type="caution">
    <text evidence="4">The sequence shown here is derived from an EMBL/GenBank/DDBJ whole genome shotgun (WGS) entry which is preliminary data.</text>
</comment>
<evidence type="ECO:0000313" key="5">
    <source>
        <dbReference type="Proteomes" id="UP001364211"/>
    </source>
</evidence>
<dbReference type="InterPro" id="IPR036249">
    <property type="entry name" value="Thioredoxin-like_sf"/>
</dbReference>
<proteinExistence type="predicted"/>
<keyword evidence="2" id="KW-0472">Membrane</keyword>
<name>A0ABU8T3K8_9PSEU</name>
<feature type="compositionally biased region" description="Basic and acidic residues" evidence="1">
    <location>
        <begin position="1"/>
        <end position="12"/>
    </location>
</feature>
<keyword evidence="2" id="KW-0812">Transmembrane</keyword>